<accession>A0A6A6PCW1</accession>
<gene>
    <name evidence="1" type="ORF">BDY21DRAFT_359866</name>
</gene>
<proteinExistence type="predicted"/>
<keyword evidence="2" id="KW-1185">Reference proteome</keyword>
<dbReference type="OrthoDB" id="2157530at2759"/>
<dbReference type="PANTHER" id="PTHR24148:SF73">
    <property type="entry name" value="HET DOMAIN PROTEIN (AFU_ORTHOLOGUE AFUA_8G01020)"/>
    <property type="match status" value="1"/>
</dbReference>
<reference evidence="1" key="1">
    <citation type="journal article" date="2020" name="Stud. Mycol.">
        <title>101 Dothideomycetes genomes: a test case for predicting lifestyles and emergence of pathogens.</title>
        <authorList>
            <person name="Haridas S."/>
            <person name="Albert R."/>
            <person name="Binder M."/>
            <person name="Bloem J."/>
            <person name="Labutti K."/>
            <person name="Salamov A."/>
            <person name="Andreopoulos B."/>
            <person name="Baker S."/>
            <person name="Barry K."/>
            <person name="Bills G."/>
            <person name="Bluhm B."/>
            <person name="Cannon C."/>
            <person name="Castanera R."/>
            <person name="Culley D."/>
            <person name="Daum C."/>
            <person name="Ezra D."/>
            <person name="Gonzalez J."/>
            <person name="Henrissat B."/>
            <person name="Kuo A."/>
            <person name="Liang C."/>
            <person name="Lipzen A."/>
            <person name="Lutzoni F."/>
            <person name="Magnuson J."/>
            <person name="Mondo S."/>
            <person name="Nolan M."/>
            <person name="Ohm R."/>
            <person name="Pangilinan J."/>
            <person name="Park H.-J."/>
            <person name="Ramirez L."/>
            <person name="Alfaro M."/>
            <person name="Sun H."/>
            <person name="Tritt A."/>
            <person name="Yoshinaga Y."/>
            <person name="Zwiers L.-H."/>
            <person name="Turgeon B."/>
            <person name="Goodwin S."/>
            <person name="Spatafora J."/>
            <person name="Crous P."/>
            <person name="Grigoriev I."/>
        </authorList>
    </citation>
    <scope>NUCLEOTIDE SEQUENCE</scope>
    <source>
        <strain evidence="1">ATCC 16933</strain>
    </source>
</reference>
<dbReference type="Proteomes" id="UP000799766">
    <property type="component" value="Unassembled WGS sequence"/>
</dbReference>
<evidence type="ECO:0000313" key="2">
    <source>
        <dbReference type="Proteomes" id="UP000799766"/>
    </source>
</evidence>
<sequence>MTECTAFSAFSPQRSRDLGQEFGARGAHGESSRASGCLQPWLSLDNDDTWKSYFDYETPEHWKPSFNFTEGNILAVKATKVDVVDGTAENTRRVRLNSVFKDEHEFEIPFQQPLCKAYPYPDTLSKRTILLHAMYADPSMEDKPGSTLLDIPWSDDRSPSPIMLEELQKAGAGNMPELGEYHIFHEVRTARRDFNILGSNFRCFFPGKPAPEFNAIDIVAKLRASARVLERTLITTERGYLGSTLMMVRRGDTVLVVPGCTFPVLVRPKGEHYRVIGECYVEGLMEGEAMKWLDEEECKLEEILLC</sequence>
<organism evidence="1 2">
    <name type="scientific">Lineolata rhizophorae</name>
    <dbReference type="NCBI Taxonomy" id="578093"/>
    <lineage>
        <taxon>Eukaryota</taxon>
        <taxon>Fungi</taxon>
        <taxon>Dikarya</taxon>
        <taxon>Ascomycota</taxon>
        <taxon>Pezizomycotina</taxon>
        <taxon>Dothideomycetes</taxon>
        <taxon>Dothideomycetes incertae sedis</taxon>
        <taxon>Lineolatales</taxon>
        <taxon>Lineolataceae</taxon>
        <taxon>Lineolata</taxon>
    </lineage>
</organism>
<evidence type="ECO:0000313" key="1">
    <source>
        <dbReference type="EMBL" id="KAF2461814.1"/>
    </source>
</evidence>
<dbReference type="PANTHER" id="PTHR24148">
    <property type="entry name" value="ANKYRIN REPEAT DOMAIN-CONTAINING PROTEIN 39 HOMOLOG-RELATED"/>
    <property type="match status" value="1"/>
</dbReference>
<dbReference type="EMBL" id="MU001670">
    <property type="protein sequence ID" value="KAF2461814.1"/>
    <property type="molecule type" value="Genomic_DNA"/>
</dbReference>
<dbReference type="InterPro" id="IPR052895">
    <property type="entry name" value="HetReg/Transcr_Mod"/>
</dbReference>
<dbReference type="Pfam" id="PF26639">
    <property type="entry name" value="Het-6_barrel"/>
    <property type="match status" value="1"/>
</dbReference>
<protein>
    <submittedName>
        <fullName evidence="1">Uncharacterized protein</fullName>
    </submittedName>
</protein>
<dbReference type="AlphaFoldDB" id="A0A6A6PCW1"/>
<name>A0A6A6PCW1_9PEZI</name>